<accession>A0A1X6YZT9</accession>
<sequence length="370" mass="41088">MENIAVKTVKTETFPSWVPKPAQNYLLHIEIGISIRAVARQVGCHASTVLRQVRQCEAQRDDVLIDLAFYRLGHCIRPRASHEHLTKETLMGTDQLEVQDQAVMSDEQFHAKVFPVLQQLCKSGTVLAVAAGMDKAVIVHDDDATVAISNIDSELAEAIALKGWIESKDTGRIARYRMTGTGRAAFNSMLAERENSAMGFAETQTPFASVGSTSQRETCKNSEPVRKRIRYSAPDTPLTMLARRRDRDGAKFLSDNLVHAGERLREDFELAQIKLPETTNWDQFWENPMAEISSKAGSPIARDRVICALHDLGPGLGDVVLRCCCYLEGLEKAEKGLDWPARSAKVVLRIALQRLHKHYHSLGDSGSIIG</sequence>
<dbReference type="Pfam" id="PF20057">
    <property type="entry name" value="DUF6456"/>
    <property type="match status" value="1"/>
</dbReference>
<organism evidence="2 3">
    <name type="scientific">Roseovarius albus</name>
    <dbReference type="NCBI Taxonomy" id="1247867"/>
    <lineage>
        <taxon>Bacteria</taxon>
        <taxon>Pseudomonadati</taxon>
        <taxon>Pseudomonadota</taxon>
        <taxon>Alphaproteobacteria</taxon>
        <taxon>Rhodobacterales</taxon>
        <taxon>Roseobacteraceae</taxon>
        <taxon>Roseovarius</taxon>
    </lineage>
</organism>
<evidence type="ECO:0000259" key="1">
    <source>
        <dbReference type="Pfam" id="PF20057"/>
    </source>
</evidence>
<evidence type="ECO:0000313" key="2">
    <source>
        <dbReference type="EMBL" id="SLN35985.1"/>
    </source>
</evidence>
<dbReference type="Proteomes" id="UP000193061">
    <property type="component" value="Unassembled WGS sequence"/>
</dbReference>
<dbReference type="OrthoDB" id="7476630at2"/>
<feature type="domain" description="DUF6456" evidence="1">
    <location>
        <begin position="230"/>
        <end position="360"/>
    </location>
</feature>
<protein>
    <recommendedName>
        <fullName evidence="1">DUF6456 domain-containing protein</fullName>
    </recommendedName>
</protein>
<dbReference type="AlphaFoldDB" id="A0A1X6YZT9"/>
<keyword evidence="3" id="KW-1185">Reference proteome</keyword>
<proteinExistence type="predicted"/>
<reference evidence="2 3" key="1">
    <citation type="submission" date="2017-03" db="EMBL/GenBank/DDBJ databases">
        <authorList>
            <person name="Afonso C.L."/>
            <person name="Miller P.J."/>
            <person name="Scott M.A."/>
            <person name="Spackman E."/>
            <person name="Goraichik I."/>
            <person name="Dimitrov K.M."/>
            <person name="Suarez D.L."/>
            <person name="Swayne D.E."/>
        </authorList>
    </citation>
    <scope>NUCLEOTIDE SEQUENCE [LARGE SCALE GENOMIC DNA]</scope>
    <source>
        <strain evidence="2 3">CECT 7450</strain>
    </source>
</reference>
<dbReference type="EMBL" id="FWFX01000004">
    <property type="protein sequence ID" value="SLN35985.1"/>
    <property type="molecule type" value="Genomic_DNA"/>
</dbReference>
<dbReference type="RefSeq" id="WP_085805237.1">
    <property type="nucleotide sequence ID" value="NZ_FWFX01000004.1"/>
</dbReference>
<evidence type="ECO:0000313" key="3">
    <source>
        <dbReference type="Proteomes" id="UP000193061"/>
    </source>
</evidence>
<name>A0A1X6YZT9_9RHOB</name>
<dbReference type="InterPro" id="IPR045599">
    <property type="entry name" value="DUF6456"/>
</dbReference>
<gene>
    <name evidence="2" type="ORF">ROA7450_01700</name>
</gene>